<dbReference type="InterPro" id="IPR013360">
    <property type="entry name" value="Pilus_4_PilW"/>
</dbReference>
<dbReference type="Proteomes" id="UP001301869">
    <property type="component" value="Chromosome"/>
</dbReference>
<accession>A0ABY9Z2H7</accession>
<evidence type="ECO:0000256" key="3">
    <source>
        <dbReference type="PROSITE-ProRule" id="PRU00339"/>
    </source>
</evidence>
<feature type="repeat" description="TPR" evidence="3">
    <location>
        <begin position="46"/>
        <end position="79"/>
    </location>
</feature>
<proteinExistence type="predicted"/>
<dbReference type="Pfam" id="PF13414">
    <property type="entry name" value="TPR_11"/>
    <property type="match status" value="1"/>
</dbReference>
<keyword evidence="2 3" id="KW-0802">TPR repeat</keyword>
<dbReference type="PANTHER" id="PTHR44858:SF1">
    <property type="entry name" value="UDP-N-ACETYLGLUCOSAMINE--PEPTIDE N-ACETYLGLUCOSAMINYLTRANSFERASE SPINDLY-RELATED"/>
    <property type="match status" value="1"/>
</dbReference>
<dbReference type="PANTHER" id="PTHR44858">
    <property type="entry name" value="TETRATRICOPEPTIDE REPEAT PROTEIN 6"/>
    <property type="match status" value="1"/>
</dbReference>
<dbReference type="Pfam" id="PF13424">
    <property type="entry name" value="TPR_12"/>
    <property type="match status" value="1"/>
</dbReference>
<dbReference type="SUPFAM" id="SSF48452">
    <property type="entry name" value="TPR-like"/>
    <property type="match status" value="1"/>
</dbReference>
<gene>
    <name evidence="4" type="primary">pilW</name>
    <name evidence="4" type="ORF">P1P91_04110</name>
</gene>
<name>A0ABY9Z2H7_9GAMM</name>
<keyword evidence="1" id="KW-0677">Repeat</keyword>
<dbReference type="PROSITE" id="PS50005">
    <property type="entry name" value="TPR"/>
    <property type="match status" value="3"/>
</dbReference>
<dbReference type="InterPro" id="IPR050498">
    <property type="entry name" value="Ycf3"/>
</dbReference>
<keyword evidence="5" id="KW-1185">Reference proteome</keyword>
<dbReference type="InterPro" id="IPR011990">
    <property type="entry name" value="TPR-like_helical_dom_sf"/>
</dbReference>
<reference evidence="4 5" key="1">
    <citation type="submission" date="2023-03" db="EMBL/GenBank/DDBJ databases">
        <title>Halomonas sp. nov., isolated from Korean tranditional fermented seafood 'Jeotgal'.</title>
        <authorList>
            <person name="Kim B."/>
            <person name="Shin N.-R."/>
        </authorList>
    </citation>
    <scope>NUCLEOTIDE SEQUENCE [LARGE SCALE GENOMIC DNA]</scope>
    <source>
        <strain evidence="4 5">SG2L-4</strain>
    </source>
</reference>
<dbReference type="EMBL" id="CP119391">
    <property type="protein sequence ID" value="WNK20871.1"/>
    <property type="molecule type" value="Genomic_DNA"/>
</dbReference>
<dbReference type="InterPro" id="IPR019734">
    <property type="entry name" value="TPR_rpt"/>
</dbReference>
<sequence length="251" mass="28307">MRITMLCRRPLPHIAQAPAAFVLVGTLWLSGCASTSLSSPDTPDAGSAYTRLGLAYLEQNNLKRALNALDRAEEHDPGNPETLQALALVYQRQGEDELAAEQFQKALAADADFTRARNNYAAFLYQQGNYQRACQQLEKAAQDPQYEHRARLFTNLGQCYSAMDQPQRARENLKRAGQLDPRYARSYWQLARLEFQQGHHARAWAPLQRFLRLGRPTREALEMAAELALERGDSELAGKYRRQLASTGETP</sequence>
<organism evidence="4 5">
    <name type="scientific">Halomonas piscis</name>
    <dbReference type="NCBI Taxonomy" id="3031727"/>
    <lineage>
        <taxon>Bacteria</taxon>
        <taxon>Pseudomonadati</taxon>
        <taxon>Pseudomonadota</taxon>
        <taxon>Gammaproteobacteria</taxon>
        <taxon>Oceanospirillales</taxon>
        <taxon>Halomonadaceae</taxon>
        <taxon>Halomonas</taxon>
    </lineage>
</organism>
<protein>
    <submittedName>
        <fullName evidence="4">Type IV pilus biogenesis/stability protein PilW</fullName>
    </submittedName>
</protein>
<dbReference type="NCBIfam" id="TIGR02521">
    <property type="entry name" value="type_IV_pilW"/>
    <property type="match status" value="1"/>
</dbReference>
<evidence type="ECO:0000256" key="1">
    <source>
        <dbReference type="ARBA" id="ARBA00022737"/>
    </source>
</evidence>
<evidence type="ECO:0000313" key="4">
    <source>
        <dbReference type="EMBL" id="WNK20871.1"/>
    </source>
</evidence>
<dbReference type="RefSeq" id="WP_311884719.1">
    <property type="nucleotide sequence ID" value="NZ_CP119391.1"/>
</dbReference>
<evidence type="ECO:0000256" key="2">
    <source>
        <dbReference type="ARBA" id="ARBA00022803"/>
    </source>
</evidence>
<evidence type="ECO:0000313" key="5">
    <source>
        <dbReference type="Proteomes" id="UP001301869"/>
    </source>
</evidence>
<dbReference type="Gene3D" id="1.25.40.10">
    <property type="entry name" value="Tetratricopeptide repeat domain"/>
    <property type="match status" value="1"/>
</dbReference>
<dbReference type="PROSITE" id="PS51257">
    <property type="entry name" value="PROKAR_LIPOPROTEIN"/>
    <property type="match status" value="1"/>
</dbReference>
<feature type="repeat" description="TPR" evidence="3">
    <location>
        <begin position="150"/>
        <end position="183"/>
    </location>
</feature>
<dbReference type="SMART" id="SM00028">
    <property type="entry name" value="TPR"/>
    <property type="match status" value="4"/>
</dbReference>
<feature type="repeat" description="TPR" evidence="3">
    <location>
        <begin position="80"/>
        <end position="113"/>
    </location>
</feature>